<dbReference type="GeneID" id="19201362"/>
<evidence type="ECO:0000259" key="1">
    <source>
        <dbReference type="Pfam" id="PF00724"/>
    </source>
</evidence>
<feature type="domain" description="NADH:flavin oxidoreductase/NADH oxidase N-terminal" evidence="1">
    <location>
        <begin position="10"/>
        <end position="348"/>
    </location>
</feature>
<evidence type="ECO:0000313" key="3">
    <source>
        <dbReference type="Proteomes" id="UP000053558"/>
    </source>
</evidence>
<dbReference type="Gene3D" id="3.20.20.70">
    <property type="entry name" value="Aldolase class I"/>
    <property type="match status" value="1"/>
</dbReference>
<dbReference type="KEGG" id="cput:CONPUDRAFT_139534"/>
<dbReference type="Proteomes" id="UP000053558">
    <property type="component" value="Unassembled WGS sequence"/>
</dbReference>
<dbReference type="PANTHER" id="PTHR22893:SF91">
    <property type="entry name" value="NADPH DEHYDROGENASE 2-RELATED"/>
    <property type="match status" value="1"/>
</dbReference>
<dbReference type="PANTHER" id="PTHR22893">
    <property type="entry name" value="NADH OXIDOREDUCTASE-RELATED"/>
    <property type="match status" value="1"/>
</dbReference>
<dbReference type="OrthoDB" id="276546at2759"/>
<dbReference type="InterPro" id="IPR045247">
    <property type="entry name" value="Oye-like"/>
</dbReference>
<sequence length="378" mass="41477">MSESTHVPALFTPVRVGDLKLQHRVVLAPLTRFRNHGDFVPGPLLATYYSQRASTPGTLLISEGTVIAPQAGGWPHVPGLWSEAQTSEWKKITDAVHAKDSYIFAQIFAVGRVAQPAALEEHGFDVVSPSEIPFTGMDGTTTTPRVLSVPEIKEYVQLHVKAAQNAIAAGFDGVEVHCANGYLIDQFLQDTVNNRTDEYGGSIENRARFALDVVDAVSQAVGPERVGVRVSPWNAFQDMGMKDPIPTFTYFATELKKRSVAYIHATEPRVAYLHGGVQPASGGEHDRTTGSNDFLRKIWGDRPYIATGGYTRESALQVAETKGGLIAFGRLYISNPDLPRRLKENLPLTPSDRSKFYLVGNLTPEGYTDWPFADEVVH</sequence>
<gene>
    <name evidence="2" type="ORF">CONPUDRAFT_139534</name>
</gene>
<organism evidence="2 3">
    <name type="scientific">Coniophora puteana (strain RWD-64-598)</name>
    <name type="common">Brown rot fungus</name>
    <dbReference type="NCBI Taxonomy" id="741705"/>
    <lineage>
        <taxon>Eukaryota</taxon>
        <taxon>Fungi</taxon>
        <taxon>Dikarya</taxon>
        <taxon>Basidiomycota</taxon>
        <taxon>Agaricomycotina</taxon>
        <taxon>Agaricomycetes</taxon>
        <taxon>Agaricomycetidae</taxon>
        <taxon>Boletales</taxon>
        <taxon>Coniophorineae</taxon>
        <taxon>Coniophoraceae</taxon>
        <taxon>Coniophora</taxon>
    </lineage>
</organism>
<protein>
    <submittedName>
        <fullName evidence="2">FMN-linked oxidoreductase</fullName>
    </submittedName>
</protein>
<dbReference type="InterPro" id="IPR013785">
    <property type="entry name" value="Aldolase_TIM"/>
</dbReference>
<reference evidence="3" key="1">
    <citation type="journal article" date="2012" name="Science">
        <title>The Paleozoic origin of enzymatic lignin decomposition reconstructed from 31 fungal genomes.</title>
        <authorList>
            <person name="Floudas D."/>
            <person name="Binder M."/>
            <person name="Riley R."/>
            <person name="Barry K."/>
            <person name="Blanchette R.A."/>
            <person name="Henrissat B."/>
            <person name="Martinez A.T."/>
            <person name="Otillar R."/>
            <person name="Spatafora J.W."/>
            <person name="Yadav J.S."/>
            <person name="Aerts A."/>
            <person name="Benoit I."/>
            <person name="Boyd A."/>
            <person name="Carlson A."/>
            <person name="Copeland A."/>
            <person name="Coutinho P.M."/>
            <person name="de Vries R.P."/>
            <person name="Ferreira P."/>
            <person name="Findley K."/>
            <person name="Foster B."/>
            <person name="Gaskell J."/>
            <person name="Glotzer D."/>
            <person name="Gorecki P."/>
            <person name="Heitman J."/>
            <person name="Hesse C."/>
            <person name="Hori C."/>
            <person name="Igarashi K."/>
            <person name="Jurgens J.A."/>
            <person name="Kallen N."/>
            <person name="Kersten P."/>
            <person name="Kohler A."/>
            <person name="Kuees U."/>
            <person name="Kumar T.K.A."/>
            <person name="Kuo A."/>
            <person name="LaButti K."/>
            <person name="Larrondo L.F."/>
            <person name="Lindquist E."/>
            <person name="Ling A."/>
            <person name="Lombard V."/>
            <person name="Lucas S."/>
            <person name="Lundell T."/>
            <person name="Martin R."/>
            <person name="McLaughlin D.J."/>
            <person name="Morgenstern I."/>
            <person name="Morin E."/>
            <person name="Murat C."/>
            <person name="Nagy L.G."/>
            <person name="Nolan M."/>
            <person name="Ohm R.A."/>
            <person name="Patyshakuliyeva A."/>
            <person name="Rokas A."/>
            <person name="Ruiz-Duenas F.J."/>
            <person name="Sabat G."/>
            <person name="Salamov A."/>
            <person name="Samejima M."/>
            <person name="Schmutz J."/>
            <person name="Slot J.C."/>
            <person name="St John F."/>
            <person name="Stenlid J."/>
            <person name="Sun H."/>
            <person name="Sun S."/>
            <person name="Syed K."/>
            <person name="Tsang A."/>
            <person name="Wiebenga A."/>
            <person name="Young D."/>
            <person name="Pisabarro A."/>
            <person name="Eastwood D.C."/>
            <person name="Martin F."/>
            <person name="Cullen D."/>
            <person name="Grigoriev I.V."/>
            <person name="Hibbett D.S."/>
        </authorList>
    </citation>
    <scope>NUCLEOTIDE SEQUENCE [LARGE SCALE GENOMIC DNA]</scope>
    <source>
        <strain evidence="3">RWD-64-598 SS2</strain>
    </source>
</reference>
<dbReference type="Pfam" id="PF00724">
    <property type="entry name" value="Oxidored_FMN"/>
    <property type="match status" value="1"/>
</dbReference>
<dbReference type="GO" id="GO:0010181">
    <property type="term" value="F:FMN binding"/>
    <property type="evidence" value="ECO:0007669"/>
    <property type="project" value="InterPro"/>
</dbReference>
<dbReference type="CDD" id="cd02933">
    <property type="entry name" value="OYE_like_FMN"/>
    <property type="match status" value="1"/>
</dbReference>
<dbReference type="SUPFAM" id="SSF51395">
    <property type="entry name" value="FMN-linked oxidoreductases"/>
    <property type="match status" value="1"/>
</dbReference>
<name>A0A5M3MD30_CONPW</name>
<comment type="caution">
    <text evidence="2">The sequence shown here is derived from an EMBL/GenBank/DDBJ whole genome shotgun (WGS) entry which is preliminary data.</text>
</comment>
<dbReference type="GO" id="GO:0003959">
    <property type="term" value="F:NADPH dehydrogenase activity"/>
    <property type="evidence" value="ECO:0007669"/>
    <property type="project" value="TreeGrafter"/>
</dbReference>
<dbReference type="AlphaFoldDB" id="A0A5M3MD30"/>
<proteinExistence type="predicted"/>
<dbReference type="EMBL" id="JH711585">
    <property type="protein sequence ID" value="EIW76946.1"/>
    <property type="molecule type" value="Genomic_DNA"/>
</dbReference>
<dbReference type="RefSeq" id="XP_007773256.1">
    <property type="nucleotide sequence ID" value="XM_007775066.1"/>
</dbReference>
<dbReference type="InterPro" id="IPR001155">
    <property type="entry name" value="OxRdtase_FMN_N"/>
</dbReference>
<keyword evidence="3" id="KW-1185">Reference proteome</keyword>
<dbReference type="OMA" id="YMECHDS"/>
<evidence type="ECO:0000313" key="2">
    <source>
        <dbReference type="EMBL" id="EIW76946.1"/>
    </source>
</evidence>
<dbReference type="FunFam" id="3.20.20.70:FF:000138">
    <property type="entry name" value="NADPH dehydrogenase 1"/>
    <property type="match status" value="1"/>
</dbReference>
<accession>A0A5M3MD30</accession>